<dbReference type="InterPro" id="IPR008040">
    <property type="entry name" value="Hydant_A_N"/>
</dbReference>
<dbReference type="GO" id="GO:0047423">
    <property type="term" value="F:N-methylhydantoinase (ATP-hydrolyzing) activity"/>
    <property type="evidence" value="ECO:0007669"/>
    <property type="project" value="UniProtKB-EC"/>
</dbReference>
<dbReference type="InterPro" id="IPR002821">
    <property type="entry name" value="Hydantoinase_A"/>
</dbReference>
<name>A0ABR9MI64_9ACTN</name>
<feature type="compositionally biased region" description="Low complexity" evidence="1">
    <location>
        <begin position="643"/>
        <end position="668"/>
    </location>
</feature>
<dbReference type="Proteomes" id="UP000633509">
    <property type="component" value="Unassembled WGS sequence"/>
</dbReference>
<comment type="caution">
    <text evidence="5">The sequence shown here is derived from an EMBL/GenBank/DDBJ whole genome shotgun (WGS) entry which is preliminary data.</text>
</comment>
<feature type="domain" description="Acetophenone carboxylase-like C-terminal" evidence="4">
    <location>
        <begin position="672"/>
        <end position="731"/>
    </location>
</feature>
<dbReference type="SUPFAM" id="SSF53067">
    <property type="entry name" value="Actin-like ATPase domain"/>
    <property type="match status" value="1"/>
</dbReference>
<evidence type="ECO:0000313" key="6">
    <source>
        <dbReference type="Proteomes" id="UP000633509"/>
    </source>
</evidence>
<dbReference type="PANTHER" id="PTHR11365:SF23">
    <property type="entry name" value="HYPOTHETICAL 5-OXOPROLINASE (EUROFUNG)-RELATED"/>
    <property type="match status" value="1"/>
</dbReference>
<feature type="region of interest" description="Disordered" evidence="1">
    <location>
        <begin position="583"/>
        <end position="668"/>
    </location>
</feature>
<dbReference type="EC" id="3.5.2.14" evidence="5"/>
<feature type="domain" description="Hydantoinase A/oxoprolinase" evidence="2">
    <location>
        <begin position="200"/>
        <end position="487"/>
    </location>
</feature>
<dbReference type="Pfam" id="PF19278">
    <property type="entry name" value="Hydant_A_C"/>
    <property type="match status" value="1"/>
</dbReference>
<dbReference type="EMBL" id="JADBEK010000001">
    <property type="protein sequence ID" value="MBE1592454.1"/>
    <property type="molecule type" value="Genomic_DNA"/>
</dbReference>
<evidence type="ECO:0000256" key="1">
    <source>
        <dbReference type="SAM" id="MobiDB-lite"/>
    </source>
</evidence>
<dbReference type="RefSeq" id="WP_192791983.1">
    <property type="nucleotide sequence ID" value="NZ_JADBEK010000001.1"/>
</dbReference>
<organism evidence="5 6">
    <name type="scientific">Nonomuraea angiospora</name>
    <dbReference type="NCBI Taxonomy" id="46172"/>
    <lineage>
        <taxon>Bacteria</taxon>
        <taxon>Bacillati</taxon>
        <taxon>Actinomycetota</taxon>
        <taxon>Actinomycetes</taxon>
        <taxon>Streptosporangiales</taxon>
        <taxon>Streptosporangiaceae</taxon>
        <taxon>Nonomuraea</taxon>
    </lineage>
</organism>
<keyword evidence="5" id="KW-0378">Hydrolase</keyword>
<evidence type="ECO:0000313" key="5">
    <source>
        <dbReference type="EMBL" id="MBE1592454.1"/>
    </source>
</evidence>
<dbReference type="InterPro" id="IPR045079">
    <property type="entry name" value="Oxoprolinase-like"/>
</dbReference>
<dbReference type="PANTHER" id="PTHR11365">
    <property type="entry name" value="5-OXOPROLINASE RELATED"/>
    <property type="match status" value="1"/>
</dbReference>
<accession>A0ABR9MI64</accession>
<evidence type="ECO:0000259" key="2">
    <source>
        <dbReference type="Pfam" id="PF01968"/>
    </source>
</evidence>
<dbReference type="Pfam" id="PF05378">
    <property type="entry name" value="Hydant_A_N"/>
    <property type="match status" value="1"/>
</dbReference>
<protein>
    <submittedName>
        <fullName evidence="5">N-methylhydantoinase A</fullName>
        <ecNumber evidence="5">3.5.2.14</ecNumber>
    </submittedName>
</protein>
<gene>
    <name evidence="5" type="ORF">H4W80_010712</name>
</gene>
<feature type="compositionally biased region" description="Low complexity" evidence="1">
    <location>
        <begin position="583"/>
        <end position="595"/>
    </location>
</feature>
<evidence type="ECO:0000259" key="4">
    <source>
        <dbReference type="Pfam" id="PF19278"/>
    </source>
</evidence>
<dbReference type="InterPro" id="IPR043129">
    <property type="entry name" value="ATPase_NBD"/>
</dbReference>
<reference evidence="5 6" key="1">
    <citation type="submission" date="2020-10" db="EMBL/GenBank/DDBJ databases">
        <title>Sequencing the genomes of 1000 actinobacteria strains.</title>
        <authorList>
            <person name="Klenk H.-P."/>
        </authorList>
    </citation>
    <scope>NUCLEOTIDE SEQUENCE [LARGE SCALE GENOMIC DNA]</scope>
    <source>
        <strain evidence="5 6">DSM 43173</strain>
    </source>
</reference>
<feature type="domain" description="Hydantoinase/oxoprolinase N-terminal" evidence="3">
    <location>
        <begin position="5"/>
        <end position="181"/>
    </location>
</feature>
<sequence>MDYTIGVDVGGTFTDVVLGGTSGAVAVAKCLSTHYDPIAGIVAGVTRALGDRDPAQVRRVVHATTLATNAVLERKGVRVAFVTTQGFRAAVPLGRYARVEEDRYDLRFSPPPPPVAAGDCFEVVERVSARGAVLTPLDLDSVRRAAAAITARGITSAAVCLLHAYANPAHERQVAELLRESIPDVVTSSEIWPEIREYERATTTIMSAYIGPLMASYLSQLRERLAEIGIRAPVHVMESSGGVISAELAARRAVATIESGPAAGVLAAAGTGFPDVISFDMGGTTAKACVVRGGAPEITNEFHVGGKGSFGGRRAGTGVPIKTPAIDLAEVGAGGGSVAWLDAAGALRVGPHSAGSSPGPACYGLGGSEPTVTDANLVLGYLSSASLPLTPDLAAKALDRLASPLGGSREEAAYAVHEIVCASMASAVHVVTVQRGIDPRGFALVAFGGAGPMHAARVAERFGIGTVVVPAHCGVASAAGLLTGALSTDRVLSRLDAPDPSAVFTALTADAAADLGVSPSDPGVLVSRSVDVRFKGQSHDLTVEWTPSHEVLASRFFARYEEVYGIAQRGEIELVSYRIRLTAPTTPPDADSTAPPGTPPATPTAPDASAPVSRPSPGPEDTTPSSDPHQHFGAGAAGGGTAEPGATRAAVGSGTAPSGAARDGAAAAVPRGRRVYFPEAGGYADVPVHTRDTMAGAPLPGPAIIEDAESTIVVPPGWTATLAETRAVHLTRSTTCQTS</sequence>
<dbReference type="InterPro" id="IPR049517">
    <property type="entry name" value="ACX-like_C"/>
</dbReference>
<evidence type="ECO:0000259" key="3">
    <source>
        <dbReference type="Pfam" id="PF05378"/>
    </source>
</evidence>
<dbReference type="Pfam" id="PF01968">
    <property type="entry name" value="Hydantoinase_A"/>
    <property type="match status" value="1"/>
</dbReference>
<proteinExistence type="predicted"/>
<keyword evidence="6" id="KW-1185">Reference proteome</keyword>